<feature type="domain" description="Metallo-beta-lactamase" evidence="3">
    <location>
        <begin position="46"/>
        <end position="230"/>
    </location>
</feature>
<evidence type="ECO:0000256" key="1">
    <source>
        <dbReference type="ARBA" id="ARBA00005250"/>
    </source>
</evidence>
<dbReference type="STRING" id="204669.Acid345_0353"/>
<reference evidence="4 5" key="1">
    <citation type="journal article" date="2009" name="Appl. Environ. Microbiol.">
        <title>Three genomes from the phylum Acidobacteria provide insight into the lifestyles of these microorganisms in soils.</title>
        <authorList>
            <person name="Ward N.L."/>
            <person name="Challacombe J.F."/>
            <person name="Janssen P.H."/>
            <person name="Henrissat B."/>
            <person name="Coutinho P.M."/>
            <person name="Wu M."/>
            <person name="Xie G."/>
            <person name="Haft D.H."/>
            <person name="Sait M."/>
            <person name="Badger J."/>
            <person name="Barabote R.D."/>
            <person name="Bradley B."/>
            <person name="Brettin T.S."/>
            <person name="Brinkac L.M."/>
            <person name="Bruce D."/>
            <person name="Creasy T."/>
            <person name="Daugherty S.C."/>
            <person name="Davidsen T.M."/>
            <person name="DeBoy R.T."/>
            <person name="Detter J.C."/>
            <person name="Dodson R.J."/>
            <person name="Durkin A.S."/>
            <person name="Ganapathy A."/>
            <person name="Gwinn-Giglio M."/>
            <person name="Han C.S."/>
            <person name="Khouri H."/>
            <person name="Kiss H."/>
            <person name="Kothari S.P."/>
            <person name="Madupu R."/>
            <person name="Nelson K.E."/>
            <person name="Nelson W.C."/>
            <person name="Paulsen I."/>
            <person name="Penn K."/>
            <person name="Ren Q."/>
            <person name="Rosovitz M.J."/>
            <person name="Selengut J.D."/>
            <person name="Shrivastava S."/>
            <person name="Sullivan S.A."/>
            <person name="Tapia R."/>
            <person name="Thompson L.S."/>
            <person name="Watkins K.L."/>
            <person name="Yang Q."/>
            <person name="Yu C."/>
            <person name="Zafar N."/>
            <person name="Zhou L."/>
            <person name="Kuske C.R."/>
        </authorList>
    </citation>
    <scope>NUCLEOTIDE SEQUENCE [LARGE SCALE GENOMIC DNA]</scope>
    <source>
        <strain evidence="4 5">Ellin345</strain>
    </source>
</reference>
<dbReference type="EMBL" id="CP000360">
    <property type="protein sequence ID" value="ABF39358.1"/>
    <property type="molecule type" value="Genomic_DNA"/>
</dbReference>
<dbReference type="Proteomes" id="UP000002432">
    <property type="component" value="Chromosome"/>
</dbReference>
<dbReference type="AlphaFoldDB" id="Q1IUU2"/>
<dbReference type="InterPro" id="IPR036866">
    <property type="entry name" value="RibonucZ/Hydroxyglut_hydro"/>
</dbReference>
<dbReference type="InterPro" id="IPR050855">
    <property type="entry name" value="NDM-1-like"/>
</dbReference>
<dbReference type="SUPFAM" id="SSF56281">
    <property type="entry name" value="Metallo-hydrolase/oxidoreductase"/>
    <property type="match status" value="1"/>
</dbReference>
<feature type="chain" id="PRO_5004191692" evidence="2">
    <location>
        <begin position="21"/>
        <end position="309"/>
    </location>
</feature>
<dbReference type="eggNOG" id="COG0491">
    <property type="taxonomic scope" value="Bacteria"/>
</dbReference>
<dbReference type="InterPro" id="IPR001279">
    <property type="entry name" value="Metallo-B-lactamas"/>
</dbReference>
<dbReference type="OrthoDB" id="420651at2"/>
<sequence>MRNWLLCGVGVLSLAAFGVAQDNDFSKVQIKVEKVAGSVYMLQGAGGNIGVSIGDDGIVIVDDQFAPLADKIRAALKGITDKPVRFVINTHYHGDHTGGNLAFQKEAPIIAQDNVRKRLEEGGVGGVGAMKNEHKPVEPGALPILTFDHQMTVHLNGEDIRALHVPSGHTDGDSVIFFPKSNVVHMGDDFVTYGFPFVDINSGGSVRGMIDAIDKVLSQVPPDAKFIPGHGPLSTSKEVRDFQQMLKETLAAVQDAMSKGLTLDQMKQQKILEKWSSFDGKDKFIHADTWIETIYDDLSGKSGEFVKHN</sequence>
<dbReference type="HOGENOM" id="CLU_056342_3_0_0"/>
<feature type="signal peptide" evidence="2">
    <location>
        <begin position="1"/>
        <end position="20"/>
    </location>
</feature>
<organism evidence="4 5">
    <name type="scientific">Koribacter versatilis (strain Ellin345)</name>
    <dbReference type="NCBI Taxonomy" id="204669"/>
    <lineage>
        <taxon>Bacteria</taxon>
        <taxon>Pseudomonadati</taxon>
        <taxon>Acidobacteriota</taxon>
        <taxon>Terriglobia</taxon>
        <taxon>Terriglobales</taxon>
        <taxon>Candidatus Korobacteraceae</taxon>
        <taxon>Candidatus Korobacter</taxon>
    </lineage>
</organism>
<gene>
    <name evidence="4" type="ordered locus">Acid345_0353</name>
</gene>
<dbReference type="KEGG" id="aba:Acid345_0353"/>
<dbReference type="Gene3D" id="3.60.15.10">
    <property type="entry name" value="Ribonuclease Z/Hydroxyacylglutathione hydrolase-like"/>
    <property type="match status" value="1"/>
</dbReference>
<dbReference type="Pfam" id="PF00753">
    <property type="entry name" value="Lactamase_B"/>
    <property type="match status" value="1"/>
</dbReference>
<evidence type="ECO:0000313" key="4">
    <source>
        <dbReference type="EMBL" id="ABF39358.1"/>
    </source>
</evidence>
<comment type="similarity">
    <text evidence="1">Belongs to the metallo-beta-lactamase superfamily. Class-B beta-lactamase family.</text>
</comment>
<dbReference type="RefSeq" id="WP_011521160.1">
    <property type="nucleotide sequence ID" value="NC_008009.1"/>
</dbReference>
<accession>Q1IUU2</accession>
<dbReference type="EnsemblBacteria" id="ABF39358">
    <property type="protein sequence ID" value="ABF39358"/>
    <property type="gene ID" value="Acid345_0353"/>
</dbReference>
<dbReference type="PANTHER" id="PTHR42951:SF4">
    <property type="entry name" value="ACYL-COENZYME A THIOESTERASE MBLAC2"/>
    <property type="match status" value="1"/>
</dbReference>
<evidence type="ECO:0000313" key="5">
    <source>
        <dbReference type="Proteomes" id="UP000002432"/>
    </source>
</evidence>
<name>Q1IUU2_KORVE</name>
<dbReference type="GO" id="GO:0017001">
    <property type="term" value="P:antibiotic catabolic process"/>
    <property type="evidence" value="ECO:0007669"/>
    <property type="project" value="UniProtKB-ARBA"/>
</dbReference>
<dbReference type="SMART" id="SM00849">
    <property type="entry name" value="Lactamase_B"/>
    <property type="match status" value="1"/>
</dbReference>
<dbReference type="PANTHER" id="PTHR42951">
    <property type="entry name" value="METALLO-BETA-LACTAMASE DOMAIN-CONTAINING"/>
    <property type="match status" value="1"/>
</dbReference>
<evidence type="ECO:0000259" key="3">
    <source>
        <dbReference type="SMART" id="SM00849"/>
    </source>
</evidence>
<keyword evidence="5" id="KW-1185">Reference proteome</keyword>
<evidence type="ECO:0000256" key="2">
    <source>
        <dbReference type="SAM" id="SignalP"/>
    </source>
</evidence>
<protein>
    <submittedName>
        <fullName evidence="4">Beta-lactamase-like protein</fullName>
    </submittedName>
</protein>
<dbReference type="CDD" id="cd16282">
    <property type="entry name" value="metallo-hydrolase-like_MBL-fold"/>
    <property type="match status" value="1"/>
</dbReference>
<proteinExistence type="inferred from homology"/>
<keyword evidence="2" id="KW-0732">Signal</keyword>